<feature type="compositionally biased region" description="Basic and acidic residues" evidence="1">
    <location>
        <begin position="1"/>
        <end position="24"/>
    </location>
</feature>
<organism evidence="2 3">
    <name type="scientific">Folsomia candida</name>
    <name type="common">Springtail</name>
    <dbReference type="NCBI Taxonomy" id="158441"/>
    <lineage>
        <taxon>Eukaryota</taxon>
        <taxon>Metazoa</taxon>
        <taxon>Ecdysozoa</taxon>
        <taxon>Arthropoda</taxon>
        <taxon>Hexapoda</taxon>
        <taxon>Collembola</taxon>
        <taxon>Entomobryomorpha</taxon>
        <taxon>Isotomoidea</taxon>
        <taxon>Isotomidae</taxon>
        <taxon>Proisotominae</taxon>
        <taxon>Folsomia</taxon>
    </lineage>
</organism>
<proteinExistence type="predicted"/>
<feature type="region of interest" description="Disordered" evidence="1">
    <location>
        <begin position="1"/>
        <end position="31"/>
    </location>
</feature>
<name>A0A226DRJ2_FOLCA</name>
<dbReference type="Proteomes" id="UP000198287">
    <property type="component" value="Unassembled WGS sequence"/>
</dbReference>
<reference evidence="2 3" key="1">
    <citation type="submission" date="2015-12" db="EMBL/GenBank/DDBJ databases">
        <title>The genome of Folsomia candida.</title>
        <authorList>
            <person name="Faddeeva A."/>
            <person name="Derks M.F."/>
            <person name="Anvar Y."/>
            <person name="Smit S."/>
            <person name="Van Straalen N."/>
            <person name="Roelofs D."/>
        </authorList>
    </citation>
    <scope>NUCLEOTIDE SEQUENCE [LARGE SCALE GENOMIC DNA]</scope>
    <source>
        <strain evidence="2 3">VU population</strain>
        <tissue evidence="2">Whole body</tissue>
    </source>
</reference>
<dbReference type="EMBL" id="LNIX01000013">
    <property type="protein sequence ID" value="OXA47287.1"/>
    <property type="molecule type" value="Genomic_DNA"/>
</dbReference>
<protein>
    <recommendedName>
        <fullName evidence="4">F-box domain-containing protein</fullName>
    </recommendedName>
</protein>
<evidence type="ECO:0000256" key="1">
    <source>
        <dbReference type="SAM" id="MobiDB-lite"/>
    </source>
</evidence>
<evidence type="ECO:0008006" key="4">
    <source>
        <dbReference type="Google" id="ProtNLM"/>
    </source>
</evidence>
<gene>
    <name evidence="2" type="ORF">Fcan01_17861</name>
</gene>
<dbReference type="InterPro" id="IPR032675">
    <property type="entry name" value="LRR_dom_sf"/>
</dbReference>
<keyword evidence="3" id="KW-1185">Reference proteome</keyword>
<evidence type="ECO:0000313" key="2">
    <source>
        <dbReference type="EMBL" id="OXA47287.1"/>
    </source>
</evidence>
<dbReference type="SUPFAM" id="SSF52047">
    <property type="entry name" value="RNI-like"/>
    <property type="match status" value="1"/>
</dbReference>
<comment type="caution">
    <text evidence="2">The sequence shown here is derived from an EMBL/GenBank/DDBJ whole genome shotgun (WGS) entry which is preliminary data.</text>
</comment>
<sequence length="821" mass="93656">MQNFSDKNRHNMELRSTSSREERGFSNFNPKKARAHANDAMSKVFRNPLILDAIFTKVPLPDLKAFRLVSREWADVASTLLGKLAYLHTNKLFTYKWIKFRQVLPVNDKLTRRLLISGEFDRSIPSNNKKADVTAKVLTHVANVSHLTREIKFVAARKEFVPPFLEGIRVLGSTKAHGISILSAWEDDTMYTIPAEACRKLAPQPDLSSLTFKIFSDFKILSEISSYSRNLDRKHNRTTGCYEFQPLVQIWLEAAPNLTTLDVAASLYPNLEGCKSLKILKFKFVTCKVHFPYLDLDNVTKMLGQVQDSLVELELSQYMGDGCAVKETQTVYELPVMSKLTSLSIRTVNVYRIRGFFDEDHFPKLKTLSVHHGSGKSSLSSHLNLWRGHSGVESLALTMDFWTSGDEEDFEGKIIHLFPAVKEFDLTLKNISYTSIPTLNRSIESFKMWDLERVDVVVDWVKRCCVWVEVLKAVSVFKGDKSLLFSYIDVSEDQFSHHIQDLVLYSRGFKRVEISGRVEPEFMERIRPIFEASGAGDAIDNMENFSDENQQNMTLQSTSSSRPEASLPNLIPDSTEVNANDPVSNVLRNPLILDALFDNLRLPDLKTARLVCHDWNDVGLTLLGKRAPFHINKFFTCTASKYSGVPPVNEKLMRRLLISHKFHPSFGLVKRKAELLTKALTQLTQLTREIKFVITTKEYVPVFIEAFRILGSTKIQHINIFNNVKTLRAQDYQRLTPQPDLTSLKLQTWQDFRSATGCPSHLQIWIDAAPNLTSLDFKGCFYPHLEGCKNLTVLKFEFSPRYVDKDGLNLHNLIKMLGPNQ</sequence>
<accession>A0A226DRJ2</accession>
<dbReference type="Gene3D" id="3.80.10.10">
    <property type="entry name" value="Ribonuclease Inhibitor"/>
    <property type="match status" value="1"/>
</dbReference>
<evidence type="ECO:0000313" key="3">
    <source>
        <dbReference type="Proteomes" id="UP000198287"/>
    </source>
</evidence>
<dbReference type="AlphaFoldDB" id="A0A226DRJ2"/>